<organism evidence="1 2">
    <name type="scientific">Dichomitus squalens</name>
    <dbReference type="NCBI Taxonomy" id="114155"/>
    <lineage>
        <taxon>Eukaryota</taxon>
        <taxon>Fungi</taxon>
        <taxon>Dikarya</taxon>
        <taxon>Basidiomycota</taxon>
        <taxon>Agaricomycotina</taxon>
        <taxon>Agaricomycetes</taxon>
        <taxon>Polyporales</taxon>
        <taxon>Polyporaceae</taxon>
        <taxon>Dichomitus</taxon>
    </lineage>
</organism>
<name>A0A4Q9PS95_9APHY</name>
<keyword evidence="2" id="KW-1185">Reference proteome</keyword>
<dbReference type="Proteomes" id="UP000292082">
    <property type="component" value="Unassembled WGS sequence"/>
</dbReference>
<dbReference type="AlphaFoldDB" id="A0A4Q9PS95"/>
<protein>
    <submittedName>
        <fullName evidence="1">Uncharacterized protein</fullName>
    </submittedName>
</protein>
<sequence>MEISVSWAGFCNAQTHVLGRPNRVRGPRYLPPITASLNPCCPYKSFSSPPVSLLRTPLFTFASPQPSGAPAVHISSL</sequence>
<gene>
    <name evidence="1" type="ORF">BD310DRAFT_564230</name>
</gene>
<evidence type="ECO:0000313" key="1">
    <source>
        <dbReference type="EMBL" id="TBU57204.1"/>
    </source>
</evidence>
<evidence type="ECO:0000313" key="2">
    <source>
        <dbReference type="Proteomes" id="UP000292082"/>
    </source>
</evidence>
<dbReference type="EMBL" id="ML145140">
    <property type="protein sequence ID" value="TBU57204.1"/>
    <property type="molecule type" value="Genomic_DNA"/>
</dbReference>
<reference evidence="1 2" key="1">
    <citation type="submission" date="2019-01" db="EMBL/GenBank/DDBJ databases">
        <title>Draft genome sequences of three monokaryotic isolates of the white-rot basidiomycete fungus Dichomitus squalens.</title>
        <authorList>
            <consortium name="DOE Joint Genome Institute"/>
            <person name="Lopez S.C."/>
            <person name="Andreopoulos B."/>
            <person name="Pangilinan J."/>
            <person name="Lipzen A."/>
            <person name="Riley R."/>
            <person name="Ahrendt S."/>
            <person name="Ng V."/>
            <person name="Barry K."/>
            <person name="Daum C."/>
            <person name="Grigoriev I.V."/>
            <person name="Hilden K.S."/>
            <person name="Makela M.R."/>
            <person name="de Vries R.P."/>
        </authorList>
    </citation>
    <scope>NUCLEOTIDE SEQUENCE [LARGE SCALE GENOMIC DNA]</scope>
    <source>
        <strain evidence="1 2">CBS 464.89</strain>
    </source>
</reference>
<accession>A0A4Q9PS95</accession>
<proteinExistence type="predicted"/>